<sequence length="300" mass="34580">MTVIEILALTLVAGQPTTFKLNQSFWQHRYQVAPKTWLVKFEQANLLQQIVAPELSLQQQTVNALKTLLRAHNLKVSGRKVELISRLQAAIPATELAIYFPQSFYQLTTAGAHLVDQNQTVRWIHDHYVAGIIDFQTAEQAQLPADIDLDATLDWLLNFAQANAQSDWAQLYYIEHLRFQFAWQVQHIGTALNALLDCIRFKLAGLAQTEPITVLSLGWPTTTYKIEPFYKYMLQKIMHDYDLAAADVITAFQKRQQLLVFPHQLFSDLEMDQLLLWTLTEQNQRIQQLYLQKQKGLLCV</sequence>
<evidence type="ECO:0000259" key="1">
    <source>
        <dbReference type="PROSITE" id="PS50800"/>
    </source>
</evidence>
<dbReference type="EMBL" id="JBGQPK010000007">
    <property type="protein sequence ID" value="MFL2028621.1"/>
    <property type="molecule type" value="Genomic_DNA"/>
</dbReference>
<dbReference type="InterPro" id="IPR003034">
    <property type="entry name" value="SAP_dom"/>
</dbReference>
<comment type="caution">
    <text evidence="2">The sequence shown here is derived from an EMBL/GenBank/DDBJ whole genome shotgun (WGS) entry which is preliminary data.</text>
</comment>
<organism evidence="2 3">
    <name type="scientific">Loigolactobacillus zhaoyuanensis</name>
    <dbReference type="NCBI Taxonomy" id="2486017"/>
    <lineage>
        <taxon>Bacteria</taxon>
        <taxon>Bacillati</taxon>
        <taxon>Bacillota</taxon>
        <taxon>Bacilli</taxon>
        <taxon>Lactobacillales</taxon>
        <taxon>Lactobacillaceae</taxon>
        <taxon>Loigolactobacillus</taxon>
    </lineage>
</organism>
<dbReference type="SMART" id="SM00513">
    <property type="entry name" value="SAP"/>
    <property type="match status" value="1"/>
</dbReference>
<dbReference type="InterPro" id="IPR036361">
    <property type="entry name" value="SAP_dom_sf"/>
</dbReference>
<name>A0ABW8U9R7_9LACO</name>
<reference evidence="2 3" key="1">
    <citation type="submission" date="2024-08" db="EMBL/GenBank/DDBJ databases">
        <authorList>
            <person name="Arias E."/>
        </authorList>
    </citation>
    <scope>NUCLEOTIDE SEQUENCE [LARGE SCALE GENOMIC DNA]</scope>
    <source>
        <strain evidence="2 3">FAM 25317</strain>
    </source>
</reference>
<dbReference type="PROSITE" id="PS50800">
    <property type="entry name" value="SAP"/>
    <property type="match status" value="1"/>
</dbReference>
<evidence type="ECO:0000313" key="2">
    <source>
        <dbReference type="EMBL" id="MFL2028621.1"/>
    </source>
</evidence>
<keyword evidence="3" id="KW-1185">Reference proteome</keyword>
<dbReference type="Gene3D" id="1.10.720.30">
    <property type="entry name" value="SAP domain"/>
    <property type="match status" value="1"/>
</dbReference>
<dbReference type="Pfam" id="PF02037">
    <property type="entry name" value="SAP"/>
    <property type="match status" value="1"/>
</dbReference>
<protein>
    <submittedName>
        <fullName evidence="2">SAP domain-containing protein</fullName>
    </submittedName>
</protein>
<feature type="domain" description="SAP" evidence="1">
    <location>
        <begin position="57"/>
        <end position="91"/>
    </location>
</feature>
<proteinExistence type="predicted"/>
<accession>A0ABW8U9R7</accession>
<gene>
    <name evidence="2" type="ORF">ACEN34_03215</name>
</gene>
<dbReference type="SUPFAM" id="SSF68906">
    <property type="entry name" value="SAP domain"/>
    <property type="match status" value="1"/>
</dbReference>
<dbReference type="RefSeq" id="WP_225417863.1">
    <property type="nucleotide sequence ID" value="NZ_JBGQPK010000007.1"/>
</dbReference>
<evidence type="ECO:0000313" key="3">
    <source>
        <dbReference type="Proteomes" id="UP001625389"/>
    </source>
</evidence>
<dbReference type="Proteomes" id="UP001625389">
    <property type="component" value="Unassembled WGS sequence"/>
</dbReference>